<organism evidence="1">
    <name type="scientific">Arundo donax</name>
    <name type="common">Giant reed</name>
    <name type="synonym">Donax arundinaceus</name>
    <dbReference type="NCBI Taxonomy" id="35708"/>
    <lineage>
        <taxon>Eukaryota</taxon>
        <taxon>Viridiplantae</taxon>
        <taxon>Streptophyta</taxon>
        <taxon>Embryophyta</taxon>
        <taxon>Tracheophyta</taxon>
        <taxon>Spermatophyta</taxon>
        <taxon>Magnoliopsida</taxon>
        <taxon>Liliopsida</taxon>
        <taxon>Poales</taxon>
        <taxon>Poaceae</taxon>
        <taxon>PACMAD clade</taxon>
        <taxon>Arundinoideae</taxon>
        <taxon>Arundineae</taxon>
        <taxon>Arundo</taxon>
    </lineage>
</organism>
<dbReference type="EMBL" id="GBRH01247185">
    <property type="protein sequence ID" value="JAD50710.1"/>
    <property type="molecule type" value="Transcribed_RNA"/>
</dbReference>
<evidence type="ECO:0000313" key="1">
    <source>
        <dbReference type="EMBL" id="JAD50710.1"/>
    </source>
</evidence>
<dbReference type="AlphaFoldDB" id="A0A0A9AP63"/>
<reference evidence="1" key="1">
    <citation type="submission" date="2014-09" db="EMBL/GenBank/DDBJ databases">
        <authorList>
            <person name="Magalhaes I.L.F."/>
            <person name="Oliveira U."/>
            <person name="Santos F.R."/>
            <person name="Vidigal T.H.D.A."/>
            <person name="Brescovit A.D."/>
            <person name="Santos A.J."/>
        </authorList>
    </citation>
    <scope>NUCLEOTIDE SEQUENCE</scope>
    <source>
        <tissue evidence="1">Shoot tissue taken approximately 20 cm above the soil surface</tissue>
    </source>
</reference>
<proteinExistence type="predicted"/>
<name>A0A0A9AP63_ARUDO</name>
<accession>A0A0A9AP63</accession>
<reference evidence="1" key="2">
    <citation type="journal article" date="2015" name="Data Brief">
        <title>Shoot transcriptome of the giant reed, Arundo donax.</title>
        <authorList>
            <person name="Barrero R.A."/>
            <person name="Guerrero F.D."/>
            <person name="Moolhuijzen P."/>
            <person name="Goolsby J.A."/>
            <person name="Tidwell J."/>
            <person name="Bellgard S.E."/>
            <person name="Bellgard M.I."/>
        </authorList>
    </citation>
    <scope>NUCLEOTIDE SEQUENCE</scope>
    <source>
        <tissue evidence="1">Shoot tissue taken approximately 20 cm above the soil surface</tissue>
    </source>
</reference>
<sequence length="86" mass="9896">MNKPPMLMSIHTGASIKNTGECSFIWQNTLTLHTQEKLKSSLRDAAPSKTGYHCIPRNHVSKHQLIEQLRCRMHTTESTVRIQQRI</sequence>
<protein>
    <submittedName>
        <fullName evidence="1">Uncharacterized protein</fullName>
    </submittedName>
</protein>